<proteinExistence type="inferred from homology"/>
<keyword evidence="3 5" id="KW-0285">Flavoprotein</keyword>
<dbReference type="RefSeq" id="WP_279965252.1">
    <property type="nucleotide sequence ID" value="NZ_CP122537.1"/>
</dbReference>
<evidence type="ECO:0000313" key="10">
    <source>
        <dbReference type="Proteomes" id="UP001243420"/>
    </source>
</evidence>
<keyword evidence="5" id="KW-0560">Oxidoreductase</keyword>
<name>A0ABY8LB49_9RHOB</name>
<dbReference type="EMBL" id="CP122537">
    <property type="protein sequence ID" value="WGH78501.1"/>
    <property type="molecule type" value="Genomic_DNA"/>
</dbReference>
<protein>
    <submittedName>
        <fullName evidence="9">Acyl-CoA dehydrogenase family protein</fullName>
    </submittedName>
</protein>
<dbReference type="Pfam" id="PF18158">
    <property type="entry name" value="AidB_N"/>
    <property type="match status" value="1"/>
</dbReference>
<dbReference type="Pfam" id="PF00441">
    <property type="entry name" value="Acyl-CoA_dh_1"/>
    <property type="match status" value="1"/>
</dbReference>
<comment type="similarity">
    <text evidence="2 5">Belongs to the acyl-CoA dehydrogenase family.</text>
</comment>
<dbReference type="SUPFAM" id="SSF47203">
    <property type="entry name" value="Acyl-CoA dehydrogenase C-terminal domain-like"/>
    <property type="match status" value="1"/>
</dbReference>
<keyword evidence="10" id="KW-1185">Reference proteome</keyword>
<feature type="domain" description="Acyl-CoA dehydrogenase/oxidase C-terminal" evidence="6">
    <location>
        <begin position="272"/>
        <end position="420"/>
    </location>
</feature>
<dbReference type="InterPro" id="IPR006089">
    <property type="entry name" value="Acyl-CoA_DH_CS"/>
</dbReference>
<evidence type="ECO:0000259" key="7">
    <source>
        <dbReference type="Pfam" id="PF02770"/>
    </source>
</evidence>
<dbReference type="InterPro" id="IPR009100">
    <property type="entry name" value="AcylCoA_DH/oxidase_NM_dom_sf"/>
</dbReference>
<evidence type="ECO:0000256" key="4">
    <source>
        <dbReference type="ARBA" id="ARBA00022827"/>
    </source>
</evidence>
<dbReference type="SUPFAM" id="SSF56645">
    <property type="entry name" value="Acyl-CoA dehydrogenase NM domain-like"/>
    <property type="match status" value="1"/>
</dbReference>
<organism evidence="9 10">
    <name type="scientific">Jannaschia ovalis</name>
    <dbReference type="NCBI Taxonomy" id="3038773"/>
    <lineage>
        <taxon>Bacteria</taxon>
        <taxon>Pseudomonadati</taxon>
        <taxon>Pseudomonadota</taxon>
        <taxon>Alphaproteobacteria</taxon>
        <taxon>Rhodobacterales</taxon>
        <taxon>Roseobacteraceae</taxon>
        <taxon>Jannaschia</taxon>
    </lineage>
</organism>
<accession>A0ABY8LB49</accession>
<dbReference type="Gene3D" id="2.40.110.20">
    <property type="match status" value="1"/>
</dbReference>
<reference evidence="9 10" key="1">
    <citation type="submission" date="2023-04" db="EMBL/GenBank/DDBJ databases">
        <title>Jannaschia ovalis sp. nov., a marine bacterium isolated from sea tidal flat.</title>
        <authorList>
            <person name="Kwon D.Y."/>
            <person name="Kim J.-J."/>
        </authorList>
    </citation>
    <scope>NUCLEOTIDE SEQUENCE [LARGE SCALE GENOMIC DNA]</scope>
    <source>
        <strain evidence="9 10">GRR-S6-38</strain>
    </source>
</reference>
<dbReference type="Gene3D" id="1.20.140.10">
    <property type="entry name" value="Butyryl-CoA Dehydrogenase, subunit A, domain 3"/>
    <property type="match status" value="1"/>
</dbReference>
<dbReference type="InterPro" id="IPR009075">
    <property type="entry name" value="AcylCo_DH/oxidase_C"/>
</dbReference>
<evidence type="ECO:0000256" key="1">
    <source>
        <dbReference type="ARBA" id="ARBA00001974"/>
    </source>
</evidence>
<gene>
    <name evidence="9" type="ORF">P8627_16020</name>
</gene>
<evidence type="ECO:0000259" key="6">
    <source>
        <dbReference type="Pfam" id="PF00441"/>
    </source>
</evidence>
<dbReference type="Pfam" id="PF02770">
    <property type="entry name" value="Acyl-CoA_dh_M"/>
    <property type="match status" value="1"/>
</dbReference>
<evidence type="ECO:0000259" key="8">
    <source>
        <dbReference type="Pfam" id="PF18158"/>
    </source>
</evidence>
<keyword evidence="4 5" id="KW-0274">FAD</keyword>
<dbReference type="PANTHER" id="PTHR42707">
    <property type="entry name" value="ACYL-COA DEHYDROGENASE"/>
    <property type="match status" value="1"/>
</dbReference>
<dbReference type="Gene3D" id="6.10.250.600">
    <property type="match status" value="1"/>
</dbReference>
<evidence type="ECO:0000256" key="3">
    <source>
        <dbReference type="ARBA" id="ARBA00022630"/>
    </source>
</evidence>
<dbReference type="PANTHER" id="PTHR42707:SF3">
    <property type="entry name" value="ACYL-COA DEHYDROGENASE AIDB-RELATED"/>
    <property type="match status" value="1"/>
</dbReference>
<dbReference type="InterPro" id="IPR052904">
    <property type="entry name" value="Acyl-CoA_dehydrogenase-like"/>
</dbReference>
<dbReference type="PROSITE" id="PS00072">
    <property type="entry name" value="ACYL_COA_DH_1"/>
    <property type="match status" value="1"/>
</dbReference>
<evidence type="ECO:0000313" key="9">
    <source>
        <dbReference type="EMBL" id="WGH78501.1"/>
    </source>
</evidence>
<feature type="domain" description="Adaptive response protein AidB N-terminal" evidence="8">
    <location>
        <begin position="7"/>
        <end position="155"/>
    </location>
</feature>
<dbReference type="InterPro" id="IPR041504">
    <property type="entry name" value="AidB_N"/>
</dbReference>
<dbReference type="Proteomes" id="UP001243420">
    <property type="component" value="Chromosome"/>
</dbReference>
<dbReference type="InterPro" id="IPR036250">
    <property type="entry name" value="AcylCo_DH-like_C"/>
</dbReference>
<dbReference type="InterPro" id="IPR006091">
    <property type="entry name" value="Acyl-CoA_Oxase/DH_mid-dom"/>
</dbReference>
<sequence length="521" mass="55295">MNHEVTNQPPPVPDLDLADDAALCDALARAGGDPAALSSFGDAAGRAETRELARLANENRPVLHSHDRYGHRIDRVEFHPAYHELMGLGLETGRVAAAAWTGEGRAGHIARLYLMTQAEAGVVCPMSMTHAAMPVLAAAGLEDWAAGVRAARYDPRHLPAPEKEGLTLGMAMTEKQGGSDVRANTTTARPDGDWWVLDGHKWFCSAPMSDGFLTLAQGPEGLSCFLVPRVLPEGRAQGMRIMRLKDKMGDRANASSEIEYHGARAIAVGPPGRGIATIIAMVAETRLDCVAGSAGGMRAALREALWHVAHRRAFQRRLIDQPAMRVLMADLCLEVEAAVALSLRGAALMDAGDPLARVAVPAAKYWVCKRQVGVVHEALEAHGGAGYVEEAPMGRLFRAAPLNAVWEGSGNVIALDLLRALRDPAVTDAVAERFAALRGLHPALDAHLAGFDHAPDEADARGFAERLALGFQAEALSEGDPAVFEAFCVARLGGTGLAYGGAEVPHTERLIERAMPAAALG</sequence>
<evidence type="ECO:0000256" key="2">
    <source>
        <dbReference type="ARBA" id="ARBA00009347"/>
    </source>
</evidence>
<comment type="cofactor">
    <cofactor evidence="1 5">
        <name>FAD</name>
        <dbReference type="ChEBI" id="CHEBI:57692"/>
    </cofactor>
</comment>
<evidence type="ECO:0000256" key="5">
    <source>
        <dbReference type="RuleBase" id="RU362125"/>
    </source>
</evidence>
<feature type="domain" description="Acyl-CoA oxidase/dehydrogenase middle" evidence="7">
    <location>
        <begin position="169"/>
        <end position="260"/>
    </location>
</feature>